<feature type="compositionally biased region" description="Basic and acidic residues" evidence="1">
    <location>
        <begin position="8"/>
        <end position="26"/>
    </location>
</feature>
<protein>
    <recommendedName>
        <fullName evidence="2">DUF2470 domain-containing protein</fullName>
    </recommendedName>
</protein>
<evidence type="ECO:0000313" key="4">
    <source>
        <dbReference type="Proteomes" id="UP000199375"/>
    </source>
</evidence>
<sequence length="139" mass="14895">MTGRPHRTAPDDAGHPSDADPGKPLDADAGQPFDADTVHAVCRHMNADHADDSLLICRTLGGCPDATRARATGLDADGMDFAVAVAGIEVPVRIPFARRISERAEIRQEVVRMYEQACDALGVPPRSAERNSRSRPGLK</sequence>
<gene>
    <name evidence="3" type="ORF">GA0070558_11664</name>
</gene>
<dbReference type="Proteomes" id="UP000199375">
    <property type="component" value="Unassembled WGS sequence"/>
</dbReference>
<reference evidence="3 4" key="1">
    <citation type="submission" date="2016-06" db="EMBL/GenBank/DDBJ databases">
        <authorList>
            <person name="Kjaerup R.B."/>
            <person name="Dalgaard T.S."/>
            <person name="Juul-Madsen H.R."/>
        </authorList>
    </citation>
    <scope>NUCLEOTIDE SEQUENCE [LARGE SCALE GENOMIC DNA]</scope>
    <source>
        <strain evidence="3 4">DSM 45626</strain>
    </source>
</reference>
<feature type="region of interest" description="Disordered" evidence="1">
    <location>
        <begin position="1"/>
        <end position="32"/>
    </location>
</feature>
<dbReference type="AlphaFoldDB" id="A0A1C4WLD8"/>
<evidence type="ECO:0000259" key="2">
    <source>
        <dbReference type="Pfam" id="PF10615"/>
    </source>
</evidence>
<feature type="domain" description="DUF2470" evidence="2">
    <location>
        <begin position="41"/>
        <end position="113"/>
    </location>
</feature>
<name>A0A1C4WLD8_9ACTN</name>
<dbReference type="RefSeq" id="WP_228986567.1">
    <property type="nucleotide sequence ID" value="NZ_FMCW01000016.1"/>
</dbReference>
<dbReference type="Pfam" id="PF10615">
    <property type="entry name" value="DUF2470"/>
    <property type="match status" value="1"/>
</dbReference>
<dbReference type="EMBL" id="FMCW01000016">
    <property type="protein sequence ID" value="SCE96701.1"/>
    <property type="molecule type" value="Genomic_DNA"/>
</dbReference>
<dbReference type="InterPro" id="IPR019595">
    <property type="entry name" value="DUF2470"/>
</dbReference>
<dbReference type="SUPFAM" id="SSF50475">
    <property type="entry name" value="FMN-binding split barrel"/>
    <property type="match status" value="1"/>
</dbReference>
<dbReference type="InterPro" id="IPR037119">
    <property type="entry name" value="Haem_oxidase_HugZ-like_sf"/>
</dbReference>
<dbReference type="Gene3D" id="3.20.180.10">
    <property type="entry name" value="PNP-oxidase-like"/>
    <property type="match status" value="1"/>
</dbReference>
<evidence type="ECO:0000313" key="3">
    <source>
        <dbReference type="EMBL" id="SCE96701.1"/>
    </source>
</evidence>
<evidence type="ECO:0000256" key="1">
    <source>
        <dbReference type="SAM" id="MobiDB-lite"/>
    </source>
</evidence>
<proteinExistence type="predicted"/>
<organism evidence="3 4">
    <name type="scientific">Micromonospora haikouensis</name>
    <dbReference type="NCBI Taxonomy" id="686309"/>
    <lineage>
        <taxon>Bacteria</taxon>
        <taxon>Bacillati</taxon>
        <taxon>Actinomycetota</taxon>
        <taxon>Actinomycetes</taxon>
        <taxon>Micromonosporales</taxon>
        <taxon>Micromonosporaceae</taxon>
        <taxon>Micromonospora</taxon>
    </lineage>
</organism>
<accession>A0A1C4WLD8</accession>